<gene>
    <name evidence="1" type="ORF">AYI69_g3399</name>
</gene>
<sequence>MAASFASVYTSISEVSDPKLNVALRSSSGFKMSFCLALDSCSLPPRSPSTTLLRLLPPSDFGEIRDSIPACFDEVA</sequence>
<reference evidence="2" key="1">
    <citation type="submission" date="2017-01" db="EMBL/GenBank/DDBJ databases">
        <authorList>
            <person name="Wang Y."/>
            <person name="White M."/>
            <person name="Kvist S."/>
            <person name="Moncalvo J.-M."/>
        </authorList>
    </citation>
    <scope>NUCLEOTIDE SEQUENCE [LARGE SCALE GENOMIC DNA]</scope>
    <source>
        <strain evidence="2">ID-206-W2</strain>
    </source>
</reference>
<dbReference type="Proteomes" id="UP000187429">
    <property type="component" value="Unassembled WGS sequence"/>
</dbReference>
<organism evidence="1 2">
    <name type="scientific">Smittium culicis</name>
    <dbReference type="NCBI Taxonomy" id="133412"/>
    <lineage>
        <taxon>Eukaryota</taxon>
        <taxon>Fungi</taxon>
        <taxon>Fungi incertae sedis</taxon>
        <taxon>Zoopagomycota</taxon>
        <taxon>Kickxellomycotina</taxon>
        <taxon>Harpellomycetes</taxon>
        <taxon>Harpellales</taxon>
        <taxon>Legeriomycetaceae</taxon>
        <taxon>Smittium</taxon>
    </lineage>
</organism>
<name>A0A1R1YJU0_9FUNG</name>
<comment type="caution">
    <text evidence="1">The sequence shown here is derived from an EMBL/GenBank/DDBJ whole genome shotgun (WGS) entry which is preliminary data.</text>
</comment>
<dbReference type="AlphaFoldDB" id="A0A1R1YJU0"/>
<accession>A0A1R1YJU0</accession>
<evidence type="ECO:0000313" key="2">
    <source>
        <dbReference type="Proteomes" id="UP000187429"/>
    </source>
</evidence>
<evidence type="ECO:0000313" key="1">
    <source>
        <dbReference type="EMBL" id="OMJ27171.1"/>
    </source>
</evidence>
<proteinExistence type="predicted"/>
<dbReference type="EMBL" id="LSSM01001133">
    <property type="protein sequence ID" value="OMJ27171.1"/>
    <property type="molecule type" value="Genomic_DNA"/>
</dbReference>
<protein>
    <submittedName>
        <fullName evidence="1">Uncharacterized protein</fullName>
    </submittedName>
</protein>
<keyword evidence="2" id="KW-1185">Reference proteome</keyword>